<reference evidence="4" key="1">
    <citation type="journal article" date="2019" name="Sci. Rep.">
        <title>Draft genome of Tanacetum cinerariifolium, the natural source of mosquito coil.</title>
        <authorList>
            <person name="Yamashiro T."/>
            <person name="Shiraishi A."/>
            <person name="Satake H."/>
            <person name="Nakayama K."/>
        </authorList>
    </citation>
    <scope>NUCLEOTIDE SEQUENCE</scope>
</reference>
<proteinExistence type="predicted"/>
<feature type="compositionally biased region" description="Basic and acidic residues" evidence="1">
    <location>
        <begin position="326"/>
        <end position="337"/>
    </location>
</feature>
<evidence type="ECO:0000256" key="1">
    <source>
        <dbReference type="SAM" id="MobiDB-lite"/>
    </source>
</evidence>
<keyword evidence="2" id="KW-0472">Membrane</keyword>
<feature type="region of interest" description="Disordered" evidence="1">
    <location>
        <begin position="1"/>
        <end position="32"/>
    </location>
</feature>
<sequence length="1243" mass="141665">MYLTHETIKTQTHSISTTPDHPDHRTHRPTTTLEPNITIPLSYTFFKRLWDGCGCLYSLKKYKAGKRFAFVRFIKVLNLDRFVENLCTIWIGRYHLYANQVRFDRPHKSNSILVKSGVPSTPPHSAVFQKSNGRVGSYANIVNGVSPGIHGPSISSSPAMVLDDTCLVERDLSKHVMGKVKDFMSIPNLYTILKDEGFLDVKLSYLGGTWVLLEFDKVATKENLMNHTGVNSWFYILQNANNDFTSEERIVWVDIEGVPLNAWSRETFVRIGKKWGDTLDMEDNDDSSFGRRVFMVRVKELFTWNPIFVAHKEKVYTSDDESLHASKNHEFNTHPNEEESGDEFATDDDVIPDAVFGSNSPSHNRGNGDSENSKSAKVMNSSQDVPVESNIEATGQNAAYNGGSVLGVLEDVIRVGQAMGFSMEGCVMDLERIIGQQGEVSHMDMKFLWGNSNYDFVCSDSLGNSGGILCIWETSIFKKDNVTISENFIAIYGTWLPNNAKILFVAMYAPQHGLRKRMLWDYISTILGRWNGESIIMGDFNEVRSSDERRGSCFNPYNARYFDRFISNSGLTDITLEGYAFTWSHPSASKMSKLDRFLVSDGIFMLFPSITAICLDRHISNHRPILLRDVHVDFGPTPFKFYHSWFDLAGFDEMIKHLWLKPKSWIYRAPKMVTEMEVKDCVQKSKVKWAVEGDENSKFFHWIINKRRSQLAIRKLSLSQAEDLERCVSRDEIQKVGWNYGDNKSPSPDGYTFEFFKKSWDLLGSNFCDAVEHFFAHGAFSKGCNSSFVALIPKVIDAKRCYVSREWSDENLKGVMVGQCSPRLKALDDTILKLRARLSKWKVKTLSIDHGVYSKSLLQWSESRGYKDYLVAWDKALASKKHGGLGVSSYFALNRALLLKWVWRFLSQDGSLWCQIIRTLYGPAISSHPTNFSSNWCSIMREVHNLKAHGSDFWSHCKKRVGNGNNSQFWFDCWIGDQPLYTKYPRLFALELNKEVSIAVKLNATVDNSFRRNVRGGIEMHQMEGLIYLLDSVSLSTSCDRWFCDLTGDGSTWSVELFMLSLLLVRFALLVRKIFSIFSFAMTLLGSSHVVYVGGGTWICTIGHLFRSGMTGSHRFVFLPRSSLYWRGSFPLLGGLFEGFGIAPFSRRTFLSVRRELDMLLFPYPSDPSLNLIQWPSFLLPGKDNDLWKCIFADEYMKCAIIECCESLKLVLNAFVVGETERRLSYPLSLMGVSIRAMEITKR</sequence>
<feature type="compositionally biased region" description="Polar residues" evidence="1">
    <location>
        <begin position="375"/>
        <end position="384"/>
    </location>
</feature>
<dbReference type="EMBL" id="BKCJ010010217">
    <property type="protein sequence ID" value="GEU90584.1"/>
    <property type="molecule type" value="Genomic_DNA"/>
</dbReference>
<feature type="transmembrane region" description="Helical" evidence="2">
    <location>
        <begin position="1083"/>
        <end position="1106"/>
    </location>
</feature>
<dbReference type="InterPro" id="IPR036691">
    <property type="entry name" value="Endo/exonu/phosph_ase_sf"/>
</dbReference>
<comment type="caution">
    <text evidence="4">The sequence shown here is derived from an EMBL/GenBank/DDBJ whole genome shotgun (WGS) entry which is preliminary data.</text>
</comment>
<feature type="domain" description="Callose synthase helical" evidence="3">
    <location>
        <begin position="1182"/>
        <end position="1223"/>
    </location>
</feature>
<evidence type="ECO:0000313" key="4">
    <source>
        <dbReference type="EMBL" id="GEU90584.1"/>
    </source>
</evidence>
<evidence type="ECO:0000256" key="2">
    <source>
        <dbReference type="SAM" id="Phobius"/>
    </source>
</evidence>
<protein>
    <submittedName>
        <fullName evidence="4">RNA-directed DNA polymerase, eukaryota</fullName>
    </submittedName>
</protein>
<keyword evidence="2" id="KW-1133">Transmembrane helix</keyword>
<feature type="transmembrane region" description="Helical" evidence="2">
    <location>
        <begin position="1126"/>
        <end position="1145"/>
    </location>
</feature>
<dbReference type="SUPFAM" id="SSF56219">
    <property type="entry name" value="DNase I-like"/>
    <property type="match status" value="1"/>
</dbReference>
<dbReference type="InterPro" id="IPR058851">
    <property type="entry name" value="CALS1_helical"/>
</dbReference>
<organism evidence="4">
    <name type="scientific">Tanacetum cinerariifolium</name>
    <name type="common">Dalmatian daisy</name>
    <name type="synonym">Chrysanthemum cinerariifolium</name>
    <dbReference type="NCBI Taxonomy" id="118510"/>
    <lineage>
        <taxon>Eukaryota</taxon>
        <taxon>Viridiplantae</taxon>
        <taxon>Streptophyta</taxon>
        <taxon>Embryophyta</taxon>
        <taxon>Tracheophyta</taxon>
        <taxon>Spermatophyta</taxon>
        <taxon>Magnoliopsida</taxon>
        <taxon>eudicotyledons</taxon>
        <taxon>Gunneridae</taxon>
        <taxon>Pentapetalae</taxon>
        <taxon>asterids</taxon>
        <taxon>campanulids</taxon>
        <taxon>Asterales</taxon>
        <taxon>Asteraceae</taxon>
        <taxon>Asteroideae</taxon>
        <taxon>Anthemideae</taxon>
        <taxon>Anthemidinae</taxon>
        <taxon>Tanacetum</taxon>
    </lineage>
</organism>
<feature type="compositionally biased region" description="Acidic residues" evidence="1">
    <location>
        <begin position="338"/>
        <end position="351"/>
    </location>
</feature>
<accession>A0A6L2P170</accession>
<dbReference type="Gene3D" id="3.60.10.10">
    <property type="entry name" value="Endonuclease/exonuclease/phosphatase"/>
    <property type="match status" value="1"/>
</dbReference>
<keyword evidence="4" id="KW-0695">RNA-directed DNA polymerase</keyword>
<dbReference type="GO" id="GO:0003964">
    <property type="term" value="F:RNA-directed DNA polymerase activity"/>
    <property type="evidence" value="ECO:0007669"/>
    <property type="project" value="UniProtKB-KW"/>
</dbReference>
<feature type="transmembrane region" description="Helical" evidence="2">
    <location>
        <begin position="1053"/>
        <end position="1071"/>
    </location>
</feature>
<dbReference type="PANTHER" id="PTHR33710">
    <property type="entry name" value="BNAC02G09200D PROTEIN"/>
    <property type="match status" value="1"/>
</dbReference>
<dbReference type="PANTHER" id="PTHR33710:SF64">
    <property type="entry name" value="ENDONUCLEASE_EXONUCLEASE_PHOSPHATASE DOMAIN-CONTAINING PROTEIN"/>
    <property type="match status" value="1"/>
</dbReference>
<name>A0A6L2P170_TANCI</name>
<keyword evidence="4" id="KW-0808">Transferase</keyword>
<dbReference type="AlphaFoldDB" id="A0A6L2P170"/>
<gene>
    <name evidence="4" type="ORF">Tci_062562</name>
</gene>
<dbReference type="Pfam" id="PF25968">
    <property type="entry name" value="CALS1"/>
    <property type="match status" value="1"/>
</dbReference>
<evidence type="ECO:0000259" key="3">
    <source>
        <dbReference type="Pfam" id="PF25968"/>
    </source>
</evidence>
<feature type="region of interest" description="Disordered" evidence="1">
    <location>
        <begin position="326"/>
        <end position="386"/>
    </location>
</feature>
<keyword evidence="2" id="KW-0812">Transmembrane</keyword>
<keyword evidence="4" id="KW-0548">Nucleotidyltransferase</keyword>